<feature type="transmembrane region" description="Helical" evidence="1">
    <location>
        <begin position="6"/>
        <end position="26"/>
    </location>
</feature>
<gene>
    <name evidence="2" type="ORF">EJA10_10050</name>
</gene>
<dbReference type="Proteomes" id="UP000279911">
    <property type="component" value="Unassembled WGS sequence"/>
</dbReference>
<feature type="transmembrane region" description="Helical" evidence="1">
    <location>
        <begin position="156"/>
        <end position="177"/>
    </location>
</feature>
<dbReference type="RefSeq" id="WP_125479869.1">
    <property type="nucleotide sequence ID" value="NZ_RSFW01000012.1"/>
</dbReference>
<comment type="caution">
    <text evidence="2">The sequence shown here is derived from an EMBL/GenBank/DDBJ whole genome shotgun (WGS) entry which is preliminary data.</text>
</comment>
<evidence type="ECO:0000313" key="2">
    <source>
        <dbReference type="EMBL" id="RSD27414.1"/>
    </source>
</evidence>
<evidence type="ECO:0000256" key="1">
    <source>
        <dbReference type="SAM" id="Phobius"/>
    </source>
</evidence>
<dbReference type="EMBL" id="RSFW01000012">
    <property type="protein sequence ID" value="RSD27414.1"/>
    <property type="molecule type" value="Genomic_DNA"/>
</dbReference>
<sequence>MDFLLVFLIVLIFFVLIKPFRYLLSFFMSKEVITAKKLAALVGLALLCLVLIAGIDLLTIEPHVVSGNGNPALLLIIPFFMVLTIYLTALFFFFKDVMNGRVKLLVSLILPLIILYSLSRIWSDSSELISMLGGGPDEPESRIYRFPWLNQYTNTIFFNIYLMVFLSGITVWGSAIFSARRSAADEEESL</sequence>
<keyword evidence="1" id="KW-1133">Transmembrane helix</keyword>
<accession>A0A427TSK0</accession>
<name>A0A427TSK0_9BACI</name>
<evidence type="ECO:0000313" key="3">
    <source>
        <dbReference type="Proteomes" id="UP000279911"/>
    </source>
</evidence>
<proteinExistence type="predicted"/>
<dbReference type="OrthoDB" id="2617300at2"/>
<dbReference type="AlphaFoldDB" id="A0A427TSK0"/>
<feature type="transmembrane region" description="Helical" evidence="1">
    <location>
        <begin position="38"/>
        <end position="60"/>
    </location>
</feature>
<protein>
    <submittedName>
        <fullName evidence="2">Uncharacterized protein</fullName>
    </submittedName>
</protein>
<keyword evidence="1" id="KW-0472">Membrane</keyword>
<reference evidence="3" key="1">
    <citation type="submission" date="2018-12" db="EMBL/GenBank/DDBJ databases">
        <title>Bacillus chawlae sp. nov., Bacillus glennii sp. nov., and Bacillus saganii sp. nov. Isolated from the Vehicle Assembly Building at Kennedy Space Center where the Viking Spacecraft were Assembled.</title>
        <authorList>
            <person name="Seuylemezian A."/>
            <person name="Vaishampayan P."/>
        </authorList>
    </citation>
    <scope>NUCLEOTIDE SEQUENCE [LARGE SCALE GENOMIC DNA]</scope>
    <source>
        <strain evidence="3">DSM 13966</strain>
    </source>
</reference>
<feature type="transmembrane region" description="Helical" evidence="1">
    <location>
        <begin position="72"/>
        <end position="92"/>
    </location>
</feature>
<keyword evidence="1" id="KW-0812">Transmembrane</keyword>
<feature type="transmembrane region" description="Helical" evidence="1">
    <location>
        <begin position="104"/>
        <end position="122"/>
    </location>
</feature>
<organism evidence="2 3">
    <name type="scientific">Mesobacillus subterraneus</name>
    <dbReference type="NCBI Taxonomy" id="285983"/>
    <lineage>
        <taxon>Bacteria</taxon>
        <taxon>Bacillati</taxon>
        <taxon>Bacillota</taxon>
        <taxon>Bacilli</taxon>
        <taxon>Bacillales</taxon>
        <taxon>Bacillaceae</taxon>
        <taxon>Mesobacillus</taxon>
    </lineage>
</organism>